<comment type="caution">
    <text evidence="2">The sequence shown here is derived from an EMBL/GenBank/DDBJ whole genome shotgun (WGS) entry which is preliminary data.</text>
</comment>
<organism evidence="2 3">
    <name type="scientific">Sclerotinia nivalis</name>
    <dbReference type="NCBI Taxonomy" id="352851"/>
    <lineage>
        <taxon>Eukaryota</taxon>
        <taxon>Fungi</taxon>
        <taxon>Dikarya</taxon>
        <taxon>Ascomycota</taxon>
        <taxon>Pezizomycotina</taxon>
        <taxon>Leotiomycetes</taxon>
        <taxon>Helotiales</taxon>
        <taxon>Sclerotiniaceae</taxon>
        <taxon>Sclerotinia</taxon>
    </lineage>
</organism>
<evidence type="ECO:0000313" key="2">
    <source>
        <dbReference type="EMBL" id="KAJ8063195.1"/>
    </source>
</evidence>
<evidence type="ECO:0000256" key="1">
    <source>
        <dbReference type="SAM" id="Phobius"/>
    </source>
</evidence>
<protein>
    <submittedName>
        <fullName evidence="2">Uncharacterized protein</fullName>
    </submittedName>
</protein>
<gene>
    <name evidence="2" type="ORF">OCU04_008433</name>
</gene>
<keyword evidence="1" id="KW-0472">Membrane</keyword>
<feature type="transmembrane region" description="Helical" evidence="1">
    <location>
        <begin position="6"/>
        <end position="31"/>
    </location>
</feature>
<dbReference type="Gene3D" id="1.10.489.10">
    <property type="entry name" value="Chloroperoxidase-like"/>
    <property type="match status" value="1"/>
</dbReference>
<dbReference type="AlphaFoldDB" id="A0A9X0DI27"/>
<dbReference type="OrthoDB" id="407298at2759"/>
<dbReference type="Proteomes" id="UP001152300">
    <property type="component" value="Unassembled WGS sequence"/>
</dbReference>
<proteinExistence type="predicted"/>
<sequence length="105" mass="11869">MIPDIIIVLDIVLNVGANFAIAIGGVGLLSVPDNLLATSFNLNNLNKYNFPIEDNVSLSCSNYFSFLNHNNYSFNQTIFDQVLSFCYNDHMIIYTNLTSSINYYR</sequence>
<keyword evidence="3" id="KW-1185">Reference proteome</keyword>
<accession>A0A9X0DI27</accession>
<reference evidence="2" key="1">
    <citation type="submission" date="2022-11" db="EMBL/GenBank/DDBJ databases">
        <title>Genome Resource of Sclerotinia nivalis Strain SnTB1, a Plant Pathogen Isolated from American Ginseng.</title>
        <authorList>
            <person name="Fan S."/>
        </authorList>
    </citation>
    <scope>NUCLEOTIDE SEQUENCE</scope>
    <source>
        <strain evidence="2">SnTB1</strain>
    </source>
</reference>
<dbReference type="EMBL" id="JAPEIS010000009">
    <property type="protein sequence ID" value="KAJ8063195.1"/>
    <property type="molecule type" value="Genomic_DNA"/>
</dbReference>
<keyword evidence="1" id="KW-1133">Transmembrane helix</keyword>
<evidence type="ECO:0000313" key="3">
    <source>
        <dbReference type="Proteomes" id="UP001152300"/>
    </source>
</evidence>
<dbReference type="InterPro" id="IPR036851">
    <property type="entry name" value="Chloroperoxidase-like_sf"/>
</dbReference>
<dbReference type="GO" id="GO:0004601">
    <property type="term" value="F:peroxidase activity"/>
    <property type="evidence" value="ECO:0007669"/>
    <property type="project" value="InterPro"/>
</dbReference>
<keyword evidence="1" id="KW-0812">Transmembrane</keyword>
<name>A0A9X0DI27_9HELO</name>